<evidence type="ECO:0000256" key="1">
    <source>
        <dbReference type="SAM" id="MobiDB-lite"/>
    </source>
</evidence>
<dbReference type="STRING" id="131310.A0A0N5A7H5"/>
<keyword evidence="2" id="KW-1185">Reference proteome</keyword>
<dbReference type="Proteomes" id="UP000038045">
    <property type="component" value="Unplaced"/>
</dbReference>
<evidence type="ECO:0000313" key="3">
    <source>
        <dbReference type="WBParaSite" id="PTRK_0001795500.1"/>
    </source>
</evidence>
<dbReference type="WBParaSite" id="PTRK_0001795500.1">
    <property type="protein sequence ID" value="PTRK_0001795500.1"/>
    <property type="gene ID" value="PTRK_0001795500"/>
</dbReference>
<protein>
    <submittedName>
        <fullName evidence="3">Cell wall-associated hydrolase</fullName>
    </submittedName>
</protein>
<feature type="region of interest" description="Disordered" evidence="1">
    <location>
        <begin position="1"/>
        <end position="41"/>
    </location>
</feature>
<dbReference type="AntiFam" id="ANF00005">
    <property type="entry name" value="Antisense to 23S rRNA"/>
</dbReference>
<organism evidence="2 3">
    <name type="scientific">Parastrongyloides trichosuri</name>
    <name type="common">Possum-specific nematode worm</name>
    <dbReference type="NCBI Taxonomy" id="131310"/>
    <lineage>
        <taxon>Eukaryota</taxon>
        <taxon>Metazoa</taxon>
        <taxon>Ecdysozoa</taxon>
        <taxon>Nematoda</taxon>
        <taxon>Chromadorea</taxon>
        <taxon>Rhabditida</taxon>
        <taxon>Tylenchina</taxon>
        <taxon>Panagrolaimomorpha</taxon>
        <taxon>Strongyloidoidea</taxon>
        <taxon>Strongyloididae</taxon>
        <taxon>Parastrongyloides</taxon>
    </lineage>
</organism>
<proteinExistence type="predicted"/>
<evidence type="ECO:0000313" key="2">
    <source>
        <dbReference type="Proteomes" id="UP000038045"/>
    </source>
</evidence>
<reference evidence="3" key="1">
    <citation type="submission" date="2017-02" db="UniProtKB">
        <authorList>
            <consortium name="WormBaseParasite"/>
        </authorList>
    </citation>
    <scope>IDENTIFICATION</scope>
</reference>
<dbReference type="AlphaFoldDB" id="A0A0N5A7H5"/>
<sequence>RDRTVSRRSEPNSRTTLIGEQPNPWDLLQPQDVTSRHRGAKPPRRYELLGEISLLSPAYLLSVERWPFHTGPPDHYDRLSSLLDLSVLQRAYAIALHVRLPSVLSLPLKASVTFLEATTPVKLPTKQCPRHNRVRNRIQKGRYFKVDSMTPGEATSTSPAYPTHPVPNFNVKL</sequence>
<accession>A0A0N5A7H5</accession>
<feature type="compositionally biased region" description="Basic and acidic residues" evidence="1">
    <location>
        <begin position="1"/>
        <end position="11"/>
    </location>
</feature>
<name>A0A0N5A7H5_PARTI</name>